<evidence type="ECO:0000313" key="1">
    <source>
        <dbReference type="EMBL" id="CAF0880402.1"/>
    </source>
</evidence>
<dbReference type="EMBL" id="CAJNOJ010000028">
    <property type="protein sequence ID" value="CAF0880402.1"/>
    <property type="molecule type" value="Genomic_DNA"/>
</dbReference>
<sequence>MVKNYPKNAQNTYVLLSATVSSNFRRQLFIIRFVSDYIKKKILFAFSHESNENKGPSRLVKFRLNERNIDLIGE</sequence>
<proteinExistence type="predicted"/>
<accession>A0A813Y6S2</accession>
<dbReference type="Proteomes" id="UP000663852">
    <property type="component" value="Unassembled WGS sequence"/>
</dbReference>
<protein>
    <submittedName>
        <fullName evidence="1">Uncharacterized protein</fullName>
    </submittedName>
</protein>
<evidence type="ECO:0000313" key="2">
    <source>
        <dbReference type="Proteomes" id="UP000663852"/>
    </source>
</evidence>
<organism evidence="1 2">
    <name type="scientific">Adineta ricciae</name>
    <name type="common">Rotifer</name>
    <dbReference type="NCBI Taxonomy" id="249248"/>
    <lineage>
        <taxon>Eukaryota</taxon>
        <taxon>Metazoa</taxon>
        <taxon>Spiralia</taxon>
        <taxon>Gnathifera</taxon>
        <taxon>Rotifera</taxon>
        <taxon>Eurotatoria</taxon>
        <taxon>Bdelloidea</taxon>
        <taxon>Adinetida</taxon>
        <taxon>Adinetidae</taxon>
        <taxon>Adineta</taxon>
    </lineage>
</organism>
<dbReference type="AlphaFoldDB" id="A0A813Y6S2"/>
<comment type="caution">
    <text evidence="1">The sequence shown here is derived from an EMBL/GenBank/DDBJ whole genome shotgun (WGS) entry which is preliminary data.</text>
</comment>
<name>A0A813Y6S2_ADIRI</name>
<reference evidence="1" key="1">
    <citation type="submission" date="2021-02" db="EMBL/GenBank/DDBJ databases">
        <authorList>
            <person name="Nowell W R."/>
        </authorList>
    </citation>
    <scope>NUCLEOTIDE SEQUENCE</scope>
</reference>
<gene>
    <name evidence="1" type="ORF">EDS130_LOCUS8762</name>
</gene>